<sequence>MQRLLLEARTAMASPNRTARSAVVTGRLLGIAFLVCFATGVYSHLLQEPPGWMRFPTRPVQLYQVTQGLHITAGIAAIPLLLAKLNVVMPALLQTPPVRGVLHLLERLSIAVFVASALIQVVTGLLNTFQWYPWPFPFRQVHNALAYVIIGSLVLHIGTKLRIITRYWRARDAYDEHGRFVPDATVGSDLPDPGREARPASATASRGFVGRLHRWIDGAGPVAPADATGTDGADAPRASRPDERSSATADPGAASDGARQRVARRGFIAGVTAATAGVVVLTAGQSSVLAEPFNVFGPRQRHIGQNGLPVNRTARAAGVLATATAADWALTVAGPAISRTFSRAELVALGQTEARLPISCVEGWSQMATWKGVRIRDLLAAVQSDPDVRVRVTSLERHGGYRIMEMGPEYTADPTTLVALELNGEKLDLEHGFPARIIAPGRPGVLQTKWIERIEVIK</sequence>
<proteinExistence type="predicted"/>
<keyword evidence="2" id="KW-1185">Reference proteome</keyword>
<organism evidence="1 2">
    <name type="scientific">Curtobacterium aetherium</name>
    <dbReference type="NCBI Taxonomy" id="2841594"/>
    <lineage>
        <taxon>Bacteria</taxon>
        <taxon>Bacillati</taxon>
        <taxon>Actinomycetota</taxon>
        <taxon>Actinomycetes</taxon>
        <taxon>Micrococcales</taxon>
        <taxon>Microbacteriaceae</taxon>
        <taxon>Curtobacterium</taxon>
    </lineage>
</organism>
<dbReference type="EMBL" id="CP076544">
    <property type="protein sequence ID" value="QWS33824.1"/>
    <property type="molecule type" value="Genomic_DNA"/>
</dbReference>
<evidence type="ECO:0000313" key="1">
    <source>
        <dbReference type="EMBL" id="QWS33824.1"/>
    </source>
</evidence>
<evidence type="ECO:0000313" key="2">
    <source>
        <dbReference type="Proteomes" id="UP000681794"/>
    </source>
</evidence>
<accession>A0ACD1E510</accession>
<dbReference type="Proteomes" id="UP000681794">
    <property type="component" value="Chromosome"/>
</dbReference>
<name>A0ACD1E510_9MICO</name>
<reference evidence="1" key="1">
    <citation type="submission" date="2021-06" db="EMBL/GenBank/DDBJ databases">
        <authorList>
            <person name="Ellington A.J."/>
            <person name="Bryan N.C."/>
            <person name="Christner B.C."/>
            <person name="Reisch C.R."/>
        </authorList>
    </citation>
    <scope>NUCLEOTIDE SEQUENCE</scope>
    <source>
        <strain evidence="1">L6-1</strain>
    </source>
</reference>
<protein>
    <submittedName>
        <fullName evidence="1">Molybdopterin-dependent oxidoreductase</fullName>
    </submittedName>
</protein>
<gene>
    <name evidence="1" type="ORF">KM842_00970</name>
</gene>